<dbReference type="EC" id="2.7.7.18" evidence="10"/>
<feature type="domain" description="Cytidyltransferase-like" evidence="11">
    <location>
        <begin position="27"/>
        <end position="182"/>
    </location>
</feature>
<keyword evidence="4 10" id="KW-0808">Transferase</keyword>
<evidence type="ECO:0000256" key="6">
    <source>
        <dbReference type="ARBA" id="ARBA00022741"/>
    </source>
</evidence>
<dbReference type="RefSeq" id="WP_035167329.1">
    <property type="nucleotide sequence ID" value="NZ_CP018906.1"/>
</dbReference>
<organism evidence="12 13">
    <name type="scientific">Lentilactobacillus curieae</name>
    <dbReference type="NCBI Taxonomy" id="1138822"/>
    <lineage>
        <taxon>Bacteria</taxon>
        <taxon>Bacillati</taxon>
        <taxon>Bacillota</taxon>
        <taxon>Bacilli</taxon>
        <taxon>Lactobacillales</taxon>
        <taxon>Lactobacillaceae</taxon>
        <taxon>Lentilactobacillus</taxon>
    </lineage>
</organism>
<dbReference type="KEGG" id="lcu:PL11_008525"/>
<keyword evidence="5 10" id="KW-0548">Nucleotidyltransferase</keyword>
<evidence type="ECO:0000256" key="7">
    <source>
        <dbReference type="ARBA" id="ARBA00022840"/>
    </source>
</evidence>
<sequence>MTKVASTVQTYAKTQLSTKNERKKIGLLGGTFNPLHNGHLIIAEQVIDQLGLDEIRFMPDYMPPHVDKKLAIDARDRVSMINGSIRDNPHFAIEMEEIARGGTSYSYDTMVALKRRNPNYEYYFIIGGDMVEYLPKWYKIDELAKLVTFVGVKRDGYKTTSKYPIIWVDVPFIDISSTLIRSKVRARHSIKYLVPSFVEKYIKENGLYAN</sequence>
<evidence type="ECO:0000256" key="2">
    <source>
        <dbReference type="ARBA" id="ARBA00005019"/>
    </source>
</evidence>
<keyword evidence="7 10" id="KW-0067">ATP-binding</keyword>
<dbReference type="Proteomes" id="UP000030361">
    <property type="component" value="Chromosome"/>
</dbReference>
<dbReference type="OrthoDB" id="5295945at2"/>
<dbReference type="GO" id="GO:0004515">
    <property type="term" value="F:nicotinate-nucleotide adenylyltransferase activity"/>
    <property type="evidence" value="ECO:0007669"/>
    <property type="project" value="UniProtKB-UniRule"/>
</dbReference>
<protein>
    <recommendedName>
        <fullName evidence="10">Probable nicotinate-nucleotide adenylyltransferase</fullName>
        <ecNumber evidence="10">2.7.7.18</ecNumber>
    </recommendedName>
    <alternativeName>
        <fullName evidence="10">Deamido-NAD(+) diphosphorylase</fullName>
    </alternativeName>
    <alternativeName>
        <fullName evidence="10">Deamido-NAD(+) pyrophosphorylase</fullName>
    </alternativeName>
    <alternativeName>
        <fullName evidence="10">Nicotinate mononucleotide adenylyltransferase</fullName>
        <shortName evidence="10">NaMN adenylyltransferase</shortName>
    </alternativeName>
</protein>
<dbReference type="NCBIfam" id="NF000840">
    <property type="entry name" value="PRK00071.1-3"/>
    <property type="match status" value="1"/>
</dbReference>
<evidence type="ECO:0000313" key="12">
    <source>
        <dbReference type="EMBL" id="AQW21956.1"/>
    </source>
</evidence>
<dbReference type="NCBIfam" id="NF000841">
    <property type="entry name" value="PRK00071.1-4"/>
    <property type="match status" value="1"/>
</dbReference>
<comment type="similarity">
    <text evidence="10">Belongs to the NadD family.</text>
</comment>
<evidence type="ECO:0000259" key="11">
    <source>
        <dbReference type="Pfam" id="PF01467"/>
    </source>
</evidence>
<proteinExistence type="inferred from homology"/>
<dbReference type="HAMAP" id="MF_00244">
    <property type="entry name" value="NaMN_adenylyltr"/>
    <property type="match status" value="1"/>
</dbReference>
<dbReference type="AlphaFoldDB" id="A0A1S6QK35"/>
<evidence type="ECO:0000256" key="9">
    <source>
        <dbReference type="ARBA" id="ARBA00048721"/>
    </source>
</evidence>
<evidence type="ECO:0000256" key="5">
    <source>
        <dbReference type="ARBA" id="ARBA00022695"/>
    </source>
</evidence>
<reference evidence="12 13" key="1">
    <citation type="journal article" date="2015" name="Genome Announc.">
        <title>Genome Sequence of Lactobacillus curieae CCTCC M 2011381T, a Novel Producer of Gamma-aminobutyric Acid.</title>
        <authorList>
            <person name="Wang Y."/>
            <person name="Wang Y."/>
            <person name="Lang C."/>
            <person name="Wei D."/>
            <person name="Xu P."/>
            <person name="Xie J."/>
        </authorList>
    </citation>
    <scope>NUCLEOTIDE SEQUENCE [LARGE SCALE GENOMIC DNA]</scope>
    <source>
        <strain evidence="12 13">CCTCC M 2011381</strain>
    </source>
</reference>
<evidence type="ECO:0000256" key="1">
    <source>
        <dbReference type="ARBA" id="ARBA00002324"/>
    </source>
</evidence>
<keyword evidence="8 10" id="KW-0520">NAD</keyword>
<evidence type="ECO:0000256" key="8">
    <source>
        <dbReference type="ARBA" id="ARBA00023027"/>
    </source>
</evidence>
<keyword evidence="3 10" id="KW-0662">Pyridine nucleotide biosynthesis</keyword>
<dbReference type="PANTHER" id="PTHR39321">
    <property type="entry name" value="NICOTINATE-NUCLEOTIDE ADENYLYLTRANSFERASE-RELATED"/>
    <property type="match status" value="1"/>
</dbReference>
<evidence type="ECO:0000313" key="13">
    <source>
        <dbReference type="Proteomes" id="UP000030361"/>
    </source>
</evidence>
<dbReference type="PANTHER" id="PTHR39321:SF3">
    <property type="entry name" value="PHOSPHOPANTETHEINE ADENYLYLTRANSFERASE"/>
    <property type="match status" value="1"/>
</dbReference>
<dbReference type="CDD" id="cd02165">
    <property type="entry name" value="NMNAT"/>
    <property type="match status" value="1"/>
</dbReference>
<dbReference type="NCBIfam" id="TIGR00482">
    <property type="entry name" value="nicotinate (nicotinamide) nucleotide adenylyltransferase"/>
    <property type="match status" value="1"/>
</dbReference>
<keyword evidence="13" id="KW-1185">Reference proteome</keyword>
<name>A0A1S6QK35_9LACO</name>
<dbReference type="InterPro" id="IPR005248">
    <property type="entry name" value="NadD/NMNAT"/>
</dbReference>
<keyword evidence="6 10" id="KW-0547">Nucleotide-binding</keyword>
<dbReference type="Gene3D" id="3.40.50.620">
    <property type="entry name" value="HUPs"/>
    <property type="match status" value="1"/>
</dbReference>
<evidence type="ECO:0000256" key="4">
    <source>
        <dbReference type="ARBA" id="ARBA00022679"/>
    </source>
</evidence>
<dbReference type="Pfam" id="PF01467">
    <property type="entry name" value="CTP_transf_like"/>
    <property type="match status" value="1"/>
</dbReference>
<accession>A0A1S6QK35</accession>
<dbReference type="InterPro" id="IPR004821">
    <property type="entry name" value="Cyt_trans-like"/>
</dbReference>
<dbReference type="SUPFAM" id="SSF52374">
    <property type="entry name" value="Nucleotidylyl transferase"/>
    <property type="match status" value="1"/>
</dbReference>
<dbReference type="GO" id="GO:0009435">
    <property type="term" value="P:NAD+ biosynthetic process"/>
    <property type="evidence" value="ECO:0007669"/>
    <property type="project" value="UniProtKB-UniRule"/>
</dbReference>
<gene>
    <name evidence="10 12" type="primary">nadD</name>
    <name evidence="12" type="ORF">PL11_008525</name>
</gene>
<comment type="function">
    <text evidence="1 10">Catalyzes the reversible adenylation of nicotinate mononucleotide (NaMN) to nicotinic acid adenine dinucleotide (NaAD).</text>
</comment>
<dbReference type="InterPro" id="IPR014729">
    <property type="entry name" value="Rossmann-like_a/b/a_fold"/>
</dbReference>
<evidence type="ECO:0000256" key="10">
    <source>
        <dbReference type="HAMAP-Rule" id="MF_00244"/>
    </source>
</evidence>
<dbReference type="eggNOG" id="COG1057">
    <property type="taxonomic scope" value="Bacteria"/>
</dbReference>
<comment type="catalytic activity">
    <reaction evidence="9 10">
        <text>nicotinate beta-D-ribonucleotide + ATP + H(+) = deamido-NAD(+) + diphosphate</text>
        <dbReference type="Rhea" id="RHEA:22860"/>
        <dbReference type="ChEBI" id="CHEBI:15378"/>
        <dbReference type="ChEBI" id="CHEBI:30616"/>
        <dbReference type="ChEBI" id="CHEBI:33019"/>
        <dbReference type="ChEBI" id="CHEBI:57502"/>
        <dbReference type="ChEBI" id="CHEBI:58437"/>
        <dbReference type="EC" id="2.7.7.18"/>
    </reaction>
</comment>
<dbReference type="GO" id="GO:0005524">
    <property type="term" value="F:ATP binding"/>
    <property type="evidence" value="ECO:0007669"/>
    <property type="project" value="UniProtKB-KW"/>
</dbReference>
<dbReference type="EMBL" id="CP018906">
    <property type="protein sequence ID" value="AQW21956.1"/>
    <property type="molecule type" value="Genomic_DNA"/>
</dbReference>
<evidence type="ECO:0000256" key="3">
    <source>
        <dbReference type="ARBA" id="ARBA00022642"/>
    </source>
</evidence>
<comment type="pathway">
    <text evidence="2 10">Cofactor biosynthesis; NAD(+) biosynthesis; deamido-NAD(+) from nicotinate D-ribonucleotide: step 1/1.</text>
</comment>
<dbReference type="UniPathway" id="UPA00253">
    <property type="reaction ID" value="UER00332"/>
</dbReference>